<keyword evidence="3" id="KW-1185">Reference proteome</keyword>
<gene>
    <name evidence="2" type="ORF">PRK78_003546</name>
</gene>
<feature type="compositionally biased region" description="Basic and acidic residues" evidence="1">
    <location>
        <begin position="286"/>
        <end position="295"/>
    </location>
</feature>
<dbReference type="GO" id="GO:0005935">
    <property type="term" value="C:cellular bud neck"/>
    <property type="evidence" value="ECO:0007669"/>
    <property type="project" value="TreeGrafter"/>
</dbReference>
<protein>
    <submittedName>
        <fullName evidence="2">Uncharacterized protein</fullName>
    </submittedName>
</protein>
<name>A0AAF0IKP5_9EURO</name>
<feature type="compositionally biased region" description="Polar residues" evidence="1">
    <location>
        <begin position="128"/>
        <end position="140"/>
    </location>
</feature>
<feature type="compositionally biased region" description="Polar residues" evidence="1">
    <location>
        <begin position="210"/>
        <end position="236"/>
    </location>
</feature>
<feature type="compositionally biased region" description="Pro residues" evidence="1">
    <location>
        <begin position="47"/>
        <end position="60"/>
    </location>
</feature>
<accession>A0AAF0IKP5</accession>
<dbReference type="PANTHER" id="PTHR40018">
    <property type="entry name" value="[PSI+] INDUCTION PROTEIN 2"/>
    <property type="match status" value="1"/>
</dbReference>
<dbReference type="AlphaFoldDB" id="A0AAF0IKP5"/>
<proteinExistence type="predicted"/>
<organism evidence="2 3">
    <name type="scientific">Emydomyces testavorans</name>
    <dbReference type="NCBI Taxonomy" id="2070801"/>
    <lineage>
        <taxon>Eukaryota</taxon>
        <taxon>Fungi</taxon>
        <taxon>Dikarya</taxon>
        <taxon>Ascomycota</taxon>
        <taxon>Pezizomycotina</taxon>
        <taxon>Eurotiomycetes</taxon>
        <taxon>Eurotiomycetidae</taxon>
        <taxon>Onygenales</taxon>
        <taxon>Nannizziopsiaceae</taxon>
        <taxon>Emydomyces</taxon>
    </lineage>
</organism>
<dbReference type="PANTHER" id="PTHR40018:SF1">
    <property type="entry name" value="[PSI+] INDUCTION PROTEIN 2"/>
    <property type="match status" value="1"/>
</dbReference>
<reference evidence="2" key="1">
    <citation type="submission" date="2023-03" db="EMBL/GenBank/DDBJ databases">
        <title>Emydomyces testavorans Genome Sequence.</title>
        <authorList>
            <person name="Hoyer L."/>
        </authorList>
    </citation>
    <scope>NUCLEOTIDE SEQUENCE</scope>
    <source>
        <strain evidence="2">16-2883</strain>
    </source>
</reference>
<feature type="region of interest" description="Disordered" evidence="1">
    <location>
        <begin position="119"/>
        <end position="295"/>
    </location>
</feature>
<dbReference type="GO" id="GO:0005886">
    <property type="term" value="C:plasma membrane"/>
    <property type="evidence" value="ECO:0007669"/>
    <property type="project" value="TreeGrafter"/>
</dbReference>
<evidence type="ECO:0000313" key="3">
    <source>
        <dbReference type="Proteomes" id="UP001219355"/>
    </source>
</evidence>
<dbReference type="Proteomes" id="UP001219355">
    <property type="component" value="Chromosome 2"/>
</dbReference>
<evidence type="ECO:0000256" key="1">
    <source>
        <dbReference type="SAM" id="MobiDB-lite"/>
    </source>
</evidence>
<sequence>MGPVEFTPWHRNEIRALGDVKQTFSSWDSCMQKAYCNKPPQRSKYADPPPPTTYQPPPPVNYGYQPSAPPVYNTPAPQYSSPVAQYAQFDTRSQKPVNEDALPQMPSWQNATTRRVEDTSQDVEMSPLNPTATTTNQTLGTIGRSRSGYQEVPSQPSSPRFAPESYRGTELAGAPTNPASIGVAHSIGPNNPPYRNHSPIHNNGGGIYADTSSRPYPRSQTSSPAPPQNAYSPYSYQGQQQQQQQLSGYTAYGPSATSTPPPPFSSSYSDSNVGRQTPSALQVGRKPVENSWKEV</sequence>
<evidence type="ECO:0000313" key="2">
    <source>
        <dbReference type="EMBL" id="WEW58079.1"/>
    </source>
</evidence>
<feature type="region of interest" description="Disordered" evidence="1">
    <location>
        <begin position="38"/>
        <end position="70"/>
    </location>
</feature>
<dbReference type="EMBL" id="CP120628">
    <property type="protein sequence ID" value="WEW58079.1"/>
    <property type="molecule type" value="Genomic_DNA"/>
</dbReference>
<dbReference type="InterPro" id="IPR037504">
    <property type="entry name" value="PSI_induc_2"/>
</dbReference>